<organism evidence="1 2">
    <name type="scientific">Malaciobacter marinus</name>
    <dbReference type="NCBI Taxonomy" id="505249"/>
    <lineage>
        <taxon>Bacteria</taxon>
        <taxon>Pseudomonadati</taxon>
        <taxon>Campylobacterota</taxon>
        <taxon>Epsilonproteobacteria</taxon>
        <taxon>Campylobacterales</taxon>
        <taxon>Arcobacteraceae</taxon>
        <taxon>Malaciobacter</taxon>
    </lineage>
</organism>
<dbReference type="Proteomes" id="UP000239861">
    <property type="component" value="Unassembled WGS sequence"/>
</dbReference>
<evidence type="ECO:0000313" key="1">
    <source>
        <dbReference type="EMBL" id="PPK57112.1"/>
    </source>
</evidence>
<dbReference type="AlphaFoldDB" id="A0AB36ZS02"/>
<sequence>MSNDITIGNAFLNPSEGAHVNEYCTKENEIIEDDIKVRIAYIIISNEDIKELLGSNSDKQTILNNTKDKYSSYLVKAVEQEIKENNTYNKLKGVTEQIVDDKLVNLCTVKLYNSKSYGSVLKAKKYHHAYKKVLYNTPNCQDNLF</sequence>
<reference evidence="1 2" key="1">
    <citation type="submission" date="2018-02" db="EMBL/GenBank/DDBJ databases">
        <title>Subsurface microbial communities from deep shales in Ohio and West Virginia, USA.</title>
        <authorList>
            <person name="Wrighton K."/>
        </authorList>
    </citation>
    <scope>NUCLEOTIDE SEQUENCE [LARGE SCALE GENOMIC DNA]</scope>
    <source>
        <strain evidence="1 2">MARC-MIP3H16</strain>
    </source>
</reference>
<evidence type="ECO:0000313" key="2">
    <source>
        <dbReference type="Proteomes" id="UP000239861"/>
    </source>
</evidence>
<accession>A0AB36ZS02</accession>
<protein>
    <submittedName>
        <fullName evidence="1">Uncharacterized protein</fullName>
    </submittedName>
</protein>
<proteinExistence type="predicted"/>
<dbReference type="EMBL" id="PTIW01000056">
    <property type="protein sequence ID" value="PPK57112.1"/>
    <property type="molecule type" value="Genomic_DNA"/>
</dbReference>
<dbReference type="RefSeq" id="WP_104412945.1">
    <property type="nucleotide sequence ID" value="NZ_PTIW01000056.1"/>
</dbReference>
<gene>
    <name evidence="1" type="ORF">B0F89_1561</name>
</gene>
<name>A0AB36ZS02_9BACT</name>
<comment type="caution">
    <text evidence="1">The sequence shown here is derived from an EMBL/GenBank/DDBJ whole genome shotgun (WGS) entry which is preliminary data.</text>
</comment>